<gene>
    <name evidence="10" type="ORF">ENU08_06115</name>
    <name evidence="9" type="ORF">ENU41_05245</name>
</gene>
<dbReference type="PANTHER" id="PTHR46383:SF1">
    <property type="entry name" value="ASPARTATE AMINOTRANSFERASE"/>
    <property type="match status" value="1"/>
</dbReference>
<dbReference type="InterPro" id="IPR015421">
    <property type="entry name" value="PyrdxlP-dep_Trfase_major"/>
</dbReference>
<comment type="cofactor">
    <cofactor evidence="1 7">
        <name>pyridoxal 5'-phosphate</name>
        <dbReference type="ChEBI" id="CHEBI:597326"/>
    </cofactor>
</comment>
<dbReference type="EC" id="2.6.1.-" evidence="7"/>
<dbReference type="Pfam" id="PF00155">
    <property type="entry name" value="Aminotran_1_2"/>
    <property type="match status" value="1"/>
</dbReference>
<dbReference type="EMBL" id="DTBD01000055">
    <property type="protein sequence ID" value="HGQ64802.1"/>
    <property type="molecule type" value="Genomic_DNA"/>
</dbReference>
<evidence type="ECO:0000259" key="8">
    <source>
        <dbReference type="Pfam" id="PF00155"/>
    </source>
</evidence>
<dbReference type="InterPro" id="IPR004838">
    <property type="entry name" value="NHTrfase_class1_PyrdxlP-BS"/>
</dbReference>
<dbReference type="EMBL" id="DTCK01000034">
    <property type="protein sequence ID" value="HGQ36066.1"/>
    <property type="molecule type" value="Genomic_DNA"/>
</dbReference>
<organism evidence="10">
    <name type="scientific">Ignisphaera aggregans</name>
    <dbReference type="NCBI Taxonomy" id="334771"/>
    <lineage>
        <taxon>Archaea</taxon>
        <taxon>Thermoproteota</taxon>
        <taxon>Thermoprotei</taxon>
        <taxon>Desulfurococcales</taxon>
        <taxon>Desulfurococcaceae</taxon>
        <taxon>Ignisphaera</taxon>
    </lineage>
</organism>
<comment type="caution">
    <text evidence="10">The sequence shown here is derived from an EMBL/GenBank/DDBJ whole genome shotgun (WGS) entry which is preliminary data.</text>
</comment>
<dbReference type="Gene3D" id="3.40.640.10">
    <property type="entry name" value="Type I PLP-dependent aspartate aminotransferase-like (Major domain)"/>
    <property type="match status" value="1"/>
</dbReference>
<keyword evidence="5 7" id="KW-0808">Transferase</keyword>
<evidence type="ECO:0000256" key="3">
    <source>
        <dbReference type="ARBA" id="ARBA00011738"/>
    </source>
</evidence>
<dbReference type="InterPro" id="IPR015424">
    <property type="entry name" value="PyrdxlP-dep_Trfase"/>
</dbReference>
<comment type="similarity">
    <text evidence="2 7">Belongs to the class-I pyridoxal-phosphate-dependent aminotransferase family.</text>
</comment>
<sequence>MRAVDRVKSNVLSLKGRKSFSYLAIAKKLSLQGYEVINFGVGQPDIDTPDPIVKEAKKALDEGFTKYTEPSGLVELREAIADYLSTRFSSNIKLSEVLVTPGALPAIFLAYLSYVEPGDEVVIIEPSYPPYTELAMLFNAKPIYVPLRWRGSDRGFEIDIVKLENAINQKTKMIVINNPHNPTGAIIPPKHVERILELAQRVRAVVLVDEVYNEIVFEDKAFKSVISFENWKDNTIYVNSLSKTFSMTGWRLGYLVTQEDVVAKLANLAVNIWSCPASFVQKAGIVALREEVVWKYVKDMVSLFKRRRDLMVSMLREINGLEVWPSQGTFYLFPYIGKILENLGVNDELLAEALLYNKHVVVLPGLGFPDKAGKNFIRLSFAVDENIISKGIERIKLFLEEMNHQK</sequence>
<protein>
    <recommendedName>
        <fullName evidence="7">Aminotransferase</fullName>
        <ecNumber evidence="7">2.6.1.-</ecNumber>
    </recommendedName>
</protein>
<evidence type="ECO:0000256" key="6">
    <source>
        <dbReference type="ARBA" id="ARBA00022898"/>
    </source>
</evidence>
<name>A0A7C4NM81_9CREN</name>
<keyword evidence="6" id="KW-0663">Pyridoxal phosphate</keyword>
<dbReference type="PROSITE" id="PS00105">
    <property type="entry name" value="AA_TRANSFER_CLASS_1"/>
    <property type="match status" value="1"/>
</dbReference>
<comment type="subunit">
    <text evidence="3">Homodimer.</text>
</comment>
<reference evidence="10" key="1">
    <citation type="journal article" date="2020" name="mSystems">
        <title>Genome- and Community-Level Interaction Insights into Carbon Utilization and Element Cycling Functions of Hydrothermarchaeota in Hydrothermal Sediment.</title>
        <authorList>
            <person name="Zhou Z."/>
            <person name="Liu Y."/>
            <person name="Xu W."/>
            <person name="Pan J."/>
            <person name="Luo Z.H."/>
            <person name="Li M."/>
        </authorList>
    </citation>
    <scope>NUCLEOTIDE SEQUENCE [LARGE SCALE GENOMIC DNA]</scope>
    <source>
        <strain evidence="10">SpSt-637</strain>
        <strain evidence="9">SpSt-667</strain>
    </source>
</reference>
<evidence type="ECO:0000313" key="9">
    <source>
        <dbReference type="EMBL" id="HGQ36066.1"/>
    </source>
</evidence>
<evidence type="ECO:0000313" key="10">
    <source>
        <dbReference type="EMBL" id="HGQ64802.1"/>
    </source>
</evidence>
<accession>A0A7C4NM81</accession>
<evidence type="ECO:0000256" key="4">
    <source>
        <dbReference type="ARBA" id="ARBA00022576"/>
    </source>
</evidence>
<dbReference type="PANTHER" id="PTHR46383">
    <property type="entry name" value="ASPARTATE AMINOTRANSFERASE"/>
    <property type="match status" value="1"/>
</dbReference>
<dbReference type="Gene3D" id="3.90.1150.10">
    <property type="entry name" value="Aspartate Aminotransferase, domain 1"/>
    <property type="match status" value="1"/>
</dbReference>
<dbReference type="GO" id="GO:0030170">
    <property type="term" value="F:pyridoxal phosphate binding"/>
    <property type="evidence" value="ECO:0007669"/>
    <property type="project" value="InterPro"/>
</dbReference>
<dbReference type="AlphaFoldDB" id="A0A7C4NM81"/>
<evidence type="ECO:0000256" key="7">
    <source>
        <dbReference type="RuleBase" id="RU000481"/>
    </source>
</evidence>
<dbReference type="InterPro" id="IPR050596">
    <property type="entry name" value="AspAT/PAT-like"/>
</dbReference>
<proteinExistence type="inferred from homology"/>
<feature type="domain" description="Aminotransferase class I/classII large" evidence="8">
    <location>
        <begin position="35"/>
        <end position="395"/>
    </location>
</feature>
<evidence type="ECO:0000256" key="5">
    <source>
        <dbReference type="ARBA" id="ARBA00022679"/>
    </source>
</evidence>
<dbReference type="GO" id="GO:0008483">
    <property type="term" value="F:transaminase activity"/>
    <property type="evidence" value="ECO:0007669"/>
    <property type="project" value="UniProtKB-KW"/>
</dbReference>
<dbReference type="SUPFAM" id="SSF53383">
    <property type="entry name" value="PLP-dependent transferases"/>
    <property type="match status" value="1"/>
</dbReference>
<evidence type="ECO:0000256" key="1">
    <source>
        <dbReference type="ARBA" id="ARBA00001933"/>
    </source>
</evidence>
<evidence type="ECO:0000256" key="2">
    <source>
        <dbReference type="ARBA" id="ARBA00007441"/>
    </source>
</evidence>
<keyword evidence="4 7" id="KW-0032">Aminotransferase</keyword>
<dbReference type="GO" id="GO:0006520">
    <property type="term" value="P:amino acid metabolic process"/>
    <property type="evidence" value="ECO:0007669"/>
    <property type="project" value="InterPro"/>
</dbReference>
<dbReference type="InterPro" id="IPR004839">
    <property type="entry name" value="Aminotransferase_I/II_large"/>
</dbReference>
<dbReference type="InterPro" id="IPR015422">
    <property type="entry name" value="PyrdxlP-dep_Trfase_small"/>
</dbReference>
<dbReference type="CDD" id="cd00609">
    <property type="entry name" value="AAT_like"/>
    <property type="match status" value="1"/>
</dbReference>